<dbReference type="RefSeq" id="WP_314518048.1">
    <property type="nucleotide sequence ID" value="NZ_JASJOU010000017.1"/>
</dbReference>
<dbReference type="AlphaFoldDB" id="A0AAE3UJU3"/>
<name>A0AAE3UJU3_9BACT</name>
<accession>A0AAE3UJU3</accession>
<reference evidence="1" key="1">
    <citation type="submission" date="2023-05" db="EMBL/GenBank/DDBJ databases">
        <authorList>
            <person name="Zhang X."/>
        </authorList>
    </citation>
    <scope>NUCLEOTIDE SEQUENCE</scope>
    <source>
        <strain evidence="1">BD1B2-1</strain>
    </source>
</reference>
<keyword evidence="2" id="KW-1185">Reference proteome</keyword>
<comment type="caution">
    <text evidence="1">The sequence shown here is derived from an EMBL/GenBank/DDBJ whole genome shotgun (WGS) entry which is preliminary data.</text>
</comment>
<evidence type="ECO:0000313" key="1">
    <source>
        <dbReference type="EMBL" id="MDJ1505728.1"/>
    </source>
</evidence>
<evidence type="ECO:0000313" key="2">
    <source>
        <dbReference type="Proteomes" id="UP001232063"/>
    </source>
</evidence>
<proteinExistence type="predicted"/>
<sequence length="135" mass="15593">MPQAGSEPVGYLNILVYNKDYTLISSKIRQVTQAASECWEELYLSHVAIEDGYVQILLANESEKAVWFDDIKVNHSRDLIVQENHYDPWGLNLAGIETQSNPNDKFQYNGKEKQEEFGLDWIDYGTRMYDAQLGR</sequence>
<dbReference type="Gene3D" id="2.180.10.10">
    <property type="entry name" value="RHS repeat-associated core"/>
    <property type="match status" value="1"/>
</dbReference>
<organism evidence="1 2">
    <name type="scientific">Xanthocytophaga agilis</name>
    <dbReference type="NCBI Taxonomy" id="3048010"/>
    <lineage>
        <taxon>Bacteria</taxon>
        <taxon>Pseudomonadati</taxon>
        <taxon>Bacteroidota</taxon>
        <taxon>Cytophagia</taxon>
        <taxon>Cytophagales</taxon>
        <taxon>Rhodocytophagaceae</taxon>
        <taxon>Xanthocytophaga</taxon>
    </lineage>
</organism>
<gene>
    <name evidence="1" type="ORF">QNI22_34040</name>
</gene>
<dbReference type="Proteomes" id="UP001232063">
    <property type="component" value="Unassembled WGS sequence"/>
</dbReference>
<dbReference type="EMBL" id="JASJOU010000017">
    <property type="protein sequence ID" value="MDJ1505728.1"/>
    <property type="molecule type" value="Genomic_DNA"/>
</dbReference>
<protein>
    <submittedName>
        <fullName evidence="1">Uncharacterized protein</fullName>
    </submittedName>
</protein>